<protein>
    <recommendedName>
        <fullName evidence="1">Transglutaminase-like domain-containing protein</fullName>
    </recommendedName>
</protein>
<dbReference type="Proteomes" id="UP000192445">
    <property type="component" value="Chromosome"/>
</dbReference>
<sequence length="323" mass="34890">MTVAAGRAPGPAVSDAMIGALLADVALIPDEHRRYTCASWEARSQHGVGPDLLERLVRAGLSSREGDDGERRYDGLDLGNIALHLGLSSVRRIAIRSWGRTWARMRRGPGRHVLRYVPTCPDPGHPGECAYRFALPGGELREAVLGPLDEPPAVTLECGPPPPAPRLPADLAALCHEIAELRFYLLAESIRWDAGFMRTTGIADCGGSSTLLLEGADRLGYETRRSFGLIVAEPFSTPHHWGEVRLAGAWVPLDPMTMKVLARWSPSVPDDTPVTRPLTGLVTRISGEWVPPATHGSTADAEDPADEPRVSYLTEYHAHGGTA</sequence>
<dbReference type="EMBL" id="CP020570">
    <property type="protein sequence ID" value="ARF65173.1"/>
    <property type="molecule type" value="Genomic_DNA"/>
</dbReference>
<proteinExistence type="predicted"/>
<accession>A0A1V0UIU1</accession>
<dbReference type="KEGG" id="svu:B1H20_30010"/>
<evidence type="ECO:0000259" key="1">
    <source>
        <dbReference type="SMART" id="SM00460"/>
    </source>
</evidence>
<feature type="domain" description="Transglutaminase-like" evidence="1">
    <location>
        <begin position="197"/>
        <end position="257"/>
    </location>
</feature>
<reference evidence="2 3" key="1">
    <citation type="submission" date="2017-03" db="EMBL/GenBank/DDBJ databases">
        <title>Complete Genome Sequence of a natural compounds producer, Streptomyces violaceus S21.</title>
        <authorList>
            <person name="Zhong C."/>
            <person name="Zhao Z."/>
            <person name="Fu J."/>
            <person name="Zong G."/>
            <person name="Qin R."/>
            <person name="Cao G."/>
        </authorList>
    </citation>
    <scope>NUCLEOTIDE SEQUENCE [LARGE SCALE GENOMIC DNA]</scope>
    <source>
        <strain evidence="2 3">S21</strain>
    </source>
</reference>
<gene>
    <name evidence="2" type="ORF">B1H20_30010</name>
</gene>
<dbReference type="SMART" id="SM00460">
    <property type="entry name" value="TGc"/>
    <property type="match status" value="1"/>
</dbReference>
<evidence type="ECO:0000313" key="2">
    <source>
        <dbReference type="EMBL" id="ARF65173.1"/>
    </source>
</evidence>
<dbReference type="SUPFAM" id="SSF54001">
    <property type="entry name" value="Cysteine proteinases"/>
    <property type="match status" value="1"/>
</dbReference>
<dbReference type="AlphaFoldDB" id="A0A1V0UIU1"/>
<dbReference type="RefSeq" id="WP_083193585.1">
    <property type="nucleotide sequence ID" value="NZ_CP020570.1"/>
</dbReference>
<organism evidence="2 3">
    <name type="scientific">Streptomyces violaceoruber</name>
    <dbReference type="NCBI Taxonomy" id="1935"/>
    <lineage>
        <taxon>Bacteria</taxon>
        <taxon>Bacillati</taxon>
        <taxon>Actinomycetota</taxon>
        <taxon>Actinomycetes</taxon>
        <taxon>Kitasatosporales</taxon>
        <taxon>Streptomycetaceae</taxon>
        <taxon>Streptomyces</taxon>
        <taxon>Streptomyces violaceoruber group</taxon>
    </lineage>
</organism>
<evidence type="ECO:0000313" key="3">
    <source>
        <dbReference type="Proteomes" id="UP000192445"/>
    </source>
</evidence>
<dbReference type="STRING" id="1935.B1H20_30010"/>
<dbReference type="InterPro" id="IPR002931">
    <property type="entry name" value="Transglutaminase-like"/>
</dbReference>
<name>A0A1V0UIU1_STRVN</name>
<dbReference type="InterPro" id="IPR038765">
    <property type="entry name" value="Papain-like_cys_pep_sf"/>
</dbReference>